<comment type="caution">
    <text evidence="2">The sequence shown here is derived from an EMBL/GenBank/DDBJ whole genome shotgun (WGS) entry which is preliminary data.</text>
</comment>
<feature type="region of interest" description="Disordered" evidence="1">
    <location>
        <begin position="26"/>
        <end position="45"/>
    </location>
</feature>
<accession>A0A834DNA6</accession>
<protein>
    <submittedName>
        <fullName evidence="2">Uncharacterized protein</fullName>
    </submittedName>
</protein>
<evidence type="ECO:0000313" key="3">
    <source>
        <dbReference type="Proteomes" id="UP000664940"/>
    </source>
</evidence>
<dbReference type="EMBL" id="JABVXQ010000011">
    <property type="protein sequence ID" value="KAF6086164.1"/>
    <property type="molecule type" value="Genomic_DNA"/>
</dbReference>
<feature type="region of interest" description="Disordered" evidence="1">
    <location>
        <begin position="1"/>
        <end position="20"/>
    </location>
</feature>
<feature type="region of interest" description="Disordered" evidence="1">
    <location>
        <begin position="110"/>
        <end position="134"/>
    </location>
</feature>
<proteinExistence type="predicted"/>
<reference evidence="2 3" key="1">
    <citation type="journal article" date="2020" name="Nature">
        <title>Six reference-quality genomes reveal evolution of bat adaptations.</title>
        <authorList>
            <person name="Jebb D."/>
            <person name="Huang Z."/>
            <person name="Pippel M."/>
            <person name="Hughes G.M."/>
            <person name="Lavrichenko K."/>
            <person name="Devanna P."/>
            <person name="Winkler S."/>
            <person name="Jermiin L.S."/>
            <person name="Skirmuntt E.C."/>
            <person name="Katzourakis A."/>
            <person name="Burkitt-Gray L."/>
            <person name="Ray D.A."/>
            <person name="Sullivan K.A.M."/>
            <person name="Roscito J.G."/>
            <person name="Kirilenko B.M."/>
            <person name="Davalos L.M."/>
            <person name="Corthals A.P."/>
            <person name="Power M.L."/>
            <person name="Jones G."/>
            <person name="Ransome R.D."/>
            <person name="Dechmann D.K.N."/>
            <person name="Locatelli A.G."/>
            <person name="Puechmaille S.J."/>
            <person name="Fedrigo O."/>
            <person name="Jarvis E.D."/>
            <person name="Hiller M."/>
            <person name="Vernes S.C."/>
            <person name="Myers E.W."/>
            <person name="Teeling E.C."/>
        </authorList>
    </citation>
    <scope>NUCLEOTIDE SEQUENCE [LARGE SCALE GENOMIC DNA]</scope>
    <source>
        <strain evidence="2">Bat1K_MPI-CBG_1</strain>
    </source>
</reference>
<gene>
    <name evidence="2" type="ORF">HJG60_008370</name>
</gene>
<dbReference type="Proteomes" id="UP000664940">
    <property type="component" value="Unassembled WGS sequence"/>
</dbReference>
<feature type="compositionally biased region" description="Basic and acidic residues" evidence="1">
    <location>
        <begin position="123"/>
        <end position="134"/>
    </location>
</feature>
<name>A0A834DNA6_9CHIR</name>
<sequence length="134" mass="14295">MHVVSVSPRRRAGPCESTKEGTALCLQGAGSPAGWGRPKEGDGVAERNGSQWLADEGVIGEETVLGSDSVLSPSPSQAVLPSASRTPEGLLFHFFRPRDSAPRDQALAQLPSRVGPHLWAPSCRERDEISTQRP</sequence>
<evidence type="ECO:0000256" key="1">
    <source>
        <dbReference type="SAM" id="MobiDB-lite"/>
    </source>
</evidence>
<evidence type="ECO:0000313" key="2">
    <source>
        <dbReference type="EMBL" id="KAF6086164.1"/>
    </source>
</evidence>
<organism evidence="2 3">
    <name type="scientific">Phyllostomus discolor</name>
    <name type="common">pale spear-nosed bat</name>
    <dbReference type="NCBI Taxonomy" id="89673"/>
    <lineage>
        <taxon>Eukaryota</taxon>
        <taxon>Metazoa</taxon>
        <taxon>Chordata</taxon>
        <taxon>Craniata</taxon>
        <taxon>Vertebrata</taxon>
        <taxon>Euteleostomi</taxon>
        <taxon>Mammalia</taxon>
        <taxon>Eutheria</taxon>
        <taxon>Laurasiatheria</taxon>
        <taxon>Chiroptera</taxon>
        <taxon>Yangochiroptera</taxon>
        <taxon>Phyllostomidae</taxon>
        <taxon>Phyllostominae</taxon>
        <taxon>Phyllostomus</taxon>
    </lineage>
</organism>
<dbReference type="AlphaFoldDB" id="A0A834DNA6"/>